<dbReference type="OrthoDB" id="1666512at2"/>
<dbReference type="InterPro" id="IPR023214">
    <property type="entry name" value="HAD_sf"/>
</dbReference>
<dbReference type="RefSeq" id="WP_073459703.1">
    <property type="nucleotide sequence ID" value="NZ_CALGVN010000007.1"/>
</dbReference>
<evidence type="ECO:0000313" key="2">
    <source>
        <dbReference type="Proteomes" id="UP000184363"/>
    </source>
</evidence>
<organism evidence="1 2">
    <name type="scientific">Pseudonocardia thermophila</name>
    <dbReference type="NCBI Taxonomy" id="1848"/>
    <lineage>
        <taxon>Bacteria</taxon>
        <taxon>Bacillati</taxon>
        <taxon>Actinomycetota</taxon>
        <taxon>Actinomycetes</taxon>
        <taxon>Pseudonocardiales</taxon>
        <taxon>Pseudonocardiaceae</taxon>
        <taxon>Pseudonocardia</taxon>
    </lineage>
</organism>
<evidence type="ECO:0000313" key="1">
    <source>
        <dbReference type="EMBL" id="SHL25329.1"/>
    </source>
</evidence>
<proteinExistence type="predicted"/>
<sequence length="275" mass="29128">MSTVACVDLDRTLIYSANALDLQVPDERAPRLLCVEVHEGMPLSFMFEEAAAELEKLAAEVTLVPATTRTPQQYARVHLPGPPPRFAIASNGAHLLVDGEPDPAWTAAVQERLAGCAPLPEVRARLAEVSGPFVLKLRTAGPDDGPGFVYAVVDRDALPPGWVADLAEWCVPHGWRVSLQGRKVYAVPQPITKSAAAREVLARCGATRLIAAGDSLLDADLLEAADAAVRPAHGELADTGWTRPHVAVTAATGGRAGAEIVAWLRAHAAPPMTDD</sequence>
<evidence type="ECO:0008006" key="3">
    <source>
        <dbReference type="Google" id="ProtNLM"/>
    </source>
</evidence>
<name>A0A1M6Z4R7_PSETH</name>
<gene>
    <name evidence="1" type="ORF">SAMN05443637_12280</name>
</gene>
<dbReference type="InterPro" id="IPR036412">
    <property type="entry name" value="HAD-like_sf"/>
</dbReference>
<dbReference type="AlphaFoldDB" id="A0A1M6Z4R7"/>
<dbReference type="InterPro" id="IPR024197">
    <property type="entry name" value="TPP-like"/>
</dbReference>
<reference evidence="1 2" key="1">
    <citation type="submission" date="2016-11" db="EMBL/GenBank/DDBJ databases">
        <authorList>
            <person name="Jaros S."/>
            <person name="Januszkiewicz K."/>
            <person name="Wedrychowicz H."/>
        </authorList>
    </citation>
    <scope>NUCLEOTIDE SEQUENCE [LARGE SCALE GENOMIC DNA]</scope>
    <source>
        <strain evidence="1 2">DSM 43832</strain>
    </source>
</reference>
<accession>A0A1M6Z4R7</accession>
<dbReference type="Proteomes" id="UP000184363">
    <property type="component" value="Unassembled WGS sequence"/>
</dbReference>
<dbReference type="STRING" id="1848.SAMN05443637_12280"/>
<protein>
    <recommendedName>
        <fullName evidence="3">Hydroxymethylpyrimidine pyrophosphatase</fullName>
    </recommendedName>
</protein>
<keyword evidence="2" id="KW-1185">Reference proteome</keyword>
<dbReference type="PIRSF" id="PIRSF030802">
    <property type="entry name" value="UCP030802"/>
    <property type="match status" value="1"/>
</dbReference>
<dbReference type="Gene3D" id="3.40.50.1000">
    <property type="entry name" value="HAD superfamily/HAD-like"/>
    <property type="match status" value="1"/>
</dbReference>
<dbReference type="SUPFAM" id="SSF56784">
    <property type="entry name" value="HAD-like"/>
    <property type="match status" value="1"/>
</dbReference>
<dbReference type="EMBL" id="FRAP01000022">
    <property type="protein sequence ID" value="SHL25329.1"/>
    <property type="molecule type" value="Genomic_DNA"/>
</dbReference>